<protein>
    <submittedName>
        <fullName evidence="6">Polyadenylate-binding protein 1-like isoform X1</fullName>
    </submittedName>
</protein>
<feature type="domain" description="RRM" evidence="4">
    <location>
        <begin position="294"/>
        <end position="370"/>
    </location>
</feature>
<evidence type="ECO:0000256" key="2">
    <source>
        <dbReference type="ARBA" id="ARBA00022884"/>
    </source>
</evidence>
<evidence type="ECO:0000313" key="5">
    <source>
        <dbReference type="Proteomes" id="UP000694857"/>
    </source>
</evidence>
<accession>A0A8B8V6B3</accession>
<dbReference type="InterPro" id="IPR034364">
    <property type="entry name" value="PABP_RRM1"/>
</dbReference>
<dbReference type="CTD" id="80336"/>
<dbReference type="PROSITE" id="PS50102">
    <property type="entry name" value="RRM"/>
    <property type="match status" value="4"/>
</dbReference>
<dbReference type="GO" id="GO:0010628">
    <property type="term" value="P:positive regulation of gene expression"/>
    <property type="evidence" value="ECO:0007669"/>
    <property type="project" value="UniProtKB-ARBA"/>
</dbReference>
<dbReference type="FunFam" id="3.30.70.330:FF:000003">
    <property type="entry name" value="Polyadenylate-binding protein"/>
    <property type="match status" value="1"/>
</dbReference>
<dbReference type="NCBIfam" id="TIGR01628">
    <property type="entry name" value="PABP-1234"/>
    <property type="match status" value="1"/>
</dbReference>
<dbReference type="CDD" id="cd12380">
    <property type="entry name" value="RRM3_I_PABPs"/>
    <property type="match status" value="1"/>
</dbReference>
<dbReference type="KEGG" id="bmus:118880599"/>
<dbReference type="Pfam" id="PF00076">
    <property type="entry name" value="RRM_1"/>
    <property type="match status" value="4"/>
</dbReference>
<reference evidence="6" key="1">
    <citation type="submission" date="2025-08" db="UniProtKB">
        <authorList>
            <consortium name="RefSeq"/>
        </authorList>
    </citation>
    <scope>IDENTIFICATION</scope>
    <source>
        <tissue evidence="6">Epidermis and Blubber</tissue>
    </source>
</reference>
<dbReference type="InterPro" id="IPR012677">
    <property type="entry name" value="Nucleotide-bd_a/b_plait_sf"/>
</dbReference>
<gene>
    <name evidence="6" type="primary">PABPC1L</name>
</gene>
<dbReference type="InterPro" id="IPR045305">
    <property type="entry name" value="RRM2_I_PABPs"/>
</dbReference>
<dbReference type="CDD" id="cd12379">
    <property type="entry name" value="RRM2_I_PABPs"/>
    <property type="match status" value="1"/>
</dbReference>
<dbReference type="InterPro" id="IPR000504">
    <property type="entry name" value="RRM_dom"/>
</dbReference>
<dbReference type="FunFam" id="3.30.70.330:FF:002130">
    <property type="match status" value="1"/>
</dbReference>
<feature type="domain" description="RRM" evidence="4">
    <location>
        <begin position="191"/>
        <end position="268"/>
    </location>
</feature>
<dbReference type="RefSeq" id="XP_036680172.1">
    <property type="nucleotide sequence ID" value="XM_036824277.1"/>
</dbReference>
<dbReference type="PANTHER" id="PTHR24012">
    <property type="entry name" value="RNA BINDING PROTEIN"/>
    <property type="match status" value="1"/>
</dbReference>
<dbReference type="InterPro" id="IPR035979">
    <property type="entry name" value="RBD_domain_sf"/>
</dbReference>
<dbReference type="FunFam" id="3.30.70.330:FF:000049">
    <property type="entry name" value="Polyadenylate-binding protein"/>
    <property type="match status" value="1"/>
</dbReference>
<dbReference type="SMART" id="SM00360">
    <property type="entry name" value="RRM"/>
    <property type="match status" value="4"/>
</dbReference>
<dbReference type="AlphaFoldDB" id="A0A8B8V6B3"/>
<dbReference type="GeneID" id="118880599"/>
<proteinExistence type="predicted"/>
<sequence length="697" mass="77571">MNSSGPGYPLASLYAGDLHPDVTEAMLYEKFSPAGPILSIRVCRDVATRRSLGYAYINFQQPADAERALDTMNFEVIKGQPIRIMWSQRDPGLRKSGVGNIFIKNLEDSIDNKALYDTFSTFGNILSCKVVCDDHGSRGFGFVHFETHEAAQNAISTMNGMLLNDRKVFVGHFKPRRERDAELGARAMEFTNIYVKNFHVDVNEQCLQDLFSQFGKILSVKVMRDDSGHSRGFGFVNFETHEEAQKAVMEMNGREVRGRLLYVGRAQKRVERQNELKRRFEQMKQDRLTRYQGVNLYVKNLDDSIDDEKLRKEFSPYGVITSAKVMTEGGHSKGFGFVCFSSPEEATKAVTEMNGRIVGTKPLYVALAQRKEERKAILTNQYMQRLSTMRALGSPLLGSFQQPASYFLPAAPQPPAQAPYYGSGPPVQPAPRWTAQLPRPSSAYPPVASVVQPAAVSRRPSVPIGSARQISTHVPRLVPHAQGVANIGTQTTGPGVAGCSSPRGPLLTHRYSLATPNTHRVSVSTPLSTMSTPSWRARSRACCWRSTTRSCCSCWSPQSPSTPRSKRLWRCCRTTRPRSRPECTCAGTRWVVVKGRVMEQPSPEAVRNGEGTFTDSQRTLWCHWLISEAPRRRSGEAVKIKGKEDRLCDGNWRGLRCRVGRLPAPAASLRIGCLPPGTAWPHATCRNAWLGLVCVLA</sequence>
<dbReference type="Proteomes" id="UP000694857">
    <property type="component" value="Chromosome 15"/>
</dbReference>
<dbReference type="CDD" id="cd12378">
    <property type="entry name" value="RRM1_I_PABPs"/>
    <property type="match status" value="1"/>
</dbReference>
<organism evidence="5 6">
    <name type="scientific">Balaenoptera musculus</name>
    <name type="common">Blue whale</name>
    <dbReference type="NCBI Taxonomy" id="9771"/>
    <lineage>
        <taxon>Eukaryota</taxon>
        <taxon>Metazoa</taxon>
        <taxon>Chordata</taxon>
        <taxon>Craniata</taxon>
        <taxon>Vertebrata</taxon>
        <taxon>Euteleostomi</taxon>
        <taxon>Mammalia</taxon>
        <taxon>Eutheria</taxon>
        <taxon>Laurasiatheria</taxon>
        <taxon>Artiodactyla</taxon>
        <taxon>Whippomorpha</taxon>
        <taxon>Cetacea</taxon>
        <taxon>Mysticeti</taxon>
        <taxon>Balaenopteridae</taxon>
        <taxon>Balaenoptera</taxon>
    </lineage>
</organism>
<feature type="domain" description="RRM" evidence="4">
    <location>
        <begin position="99"/>
        <end position="175"/>
    </location>
</feature>
<dbReference type="SUPFAM" id="SSF54928">
    <property type="entry name" value="RNA-binding domain, RBD"/>
    <property type="match status" value="2"/>
</dbReference>
<feature type="domain" description="RRM" evidence="4">
    <location>
        <begin position="11"/>
        <end position="89"/>
    </location>
</feature>
<evidence type="ECO:0000313" key="6">
    <source>
        <dbReference type="RefSeq" id="XP_036680172.1"/>
    </source>
</evidence>
<dbReference type="InterPro" id="IPR003954">
    <property type="entry name" value="RRM_euk-type"/>
</dbReference>
<dbReference type="GO" id="GO:0003723">
    <property type="term" value="F:RNA binding"/>
    <property type="evidence" value="ECO:0007669"/>
    <property type="project" value="UniProtKB-UniRule"/>
</dbReference>
<name>A0A8B8V6B3_BALMU</name>
<dbReference type="InterPro" id="IPR006515">
    <property type="entry name" value="PABP_1234"/>
</dbReference>
<keyword evidence="5" id="KW-1185">Reference proteome</keyword>
<evidence type="ECO:0000256" key="3">
    <source>
        <dbReference type="PROSITE-ProRule" id="PRU00176"/>
    </source>
</evidence>
<dbReference type="Gene3D" id="3.30.70.330">
    <property type="match status" value="4"/>
</dbReference>
<evidence type="ECO:0000256" key="1">
    <source>
        <dbReference type="ARBA" id="ARBA00022737"/>
    </source>
</evidence>
<dbReference type="OrthoDB" id="19742at2759"/>
<evidence type="ECO:0000259" key="4">
    <source>
        <dbReference type="PROSITE" id="PS50102"/>
    </source>
</evidence>
<dbReference type="CDD" id="cd12381">
    <property type="entry name" value="RRM4_I_PABPs"/>
    <property type="match status" value="1"/>
</dbReference>
<dbReference type="FunFam" id="3.30.70.330:FF:000021">
    <property type="entry name" value="Polyadenylate-binding protein"/>
    <property type="match status" value="1"/>
</dbReference>
<keyword evidence="1" id="KW-0677">Repeat</keyword>
<keyword evidence="2 3" id="KW-0694">RNA-binding</keyword>
<dbReference type="SMART" id="SM00361">
    <property type="entry name" value="RRM_1"/>
    <property type="match status" value="3"/>
</dbReference>